<dbReference type="Proteomes" id="UP000886879">
    <property type="component" value="Unassembled WGS sequence"/>
</dbReference>
<protein>
    <submittedName>
        <fullName evidence="8">YitT family protein</fullName>
    </submittedName>
</protein>
<dbReference type="InterPro" id="IPR003740">
    <property type="entry name" value="YitT"/>
</dbReference>
<name>A0A9D1CHK2_9FIRM</name>
<evidence type="ECO:0000256" key="4">
    <source>
        <dbReference type="ARBA" id="ARBA00022989"/>
    </source>
</evidence>
<feature type="domain" description="DUF2179" evidence="7">
    <location>
        <begin position="144"/>
        <end position="198"/>
    </location>
</feature>
<comment type="subcellular location">
    <subcellularLocation>
        <location evidence="1">Cell membrane</location>
        <topology evidence="1">Multi-pass membrane protein</topology>
    </subcellularLocation>
</comment>
<dbReference type="InterPro" id="IPR051461">
    <property type="entry name" value="UPF0750_membrane"/>
</dbReference>
<dbReference type="Pfam" id="PF02588">
    <property type="entry name" value="YitT_membrane"/>
    <property type="match status" value="1"/>
</dbReference>
<dbReference type="GO" id="GO:0005886">
    <property type="term" value="C:plasma membrane"/>
    <property type="evidence" value="ECO:0007669"/>
    <property type="project" value="UniProtKB-SubCell"/>
</dbReference>
<dbReference type="PANTHER" id="PTHR33545">
    <property type="entry name" value="UPF0750 MEMBRANE PROTEIN YITT-RELATED"/>
    <property type="match status" value="1"/>
</dbReference>
<dbReference type="InterPro" id="IPR015867">
    <property type="entry name" value="N-reg_PII/ATP_PRibTrfase_C"/>
</dbReference>
<evidence type="ECO:0000256" key="6">
    <source>
        <dbReference type="SAM" id="Phobius"/>
    </source>
</evidence>
<accession>A0A9D1CHK2</accession>
<evidence type="ECO:0000256" key="1">
    <source>
        <dbReference type="ARBA" id="ARBA00004651"/>
    </source>
</evidence>
<proteinExistence type="predicted"/>
<keyword evidence="2" id="KW-1003">Cell membrane</keyword>
<evidence type="ECO:0000256" key="2">
    <source>
        <dbReference type="ARBA" id="ARBA00022475"/>
    </source>
</evidence>
<comment type="caution">
    <text evidence="8">The sequence shown here is derived from an EMBL/GenBank/DDBJ whole genome shotgun (WGS) entry which is preliminary data.</text>
</comment>
<dbReference type="PANTHER" id="PTHR33545:SF5">
    <property type="entry name" value="UPF0750 MEMBRANE PROTEIN YITT"/>
    <property type="match status" value="1"/>
</dbReference>
<reference evidence="8" key="1">
    <citation type="submission" date="2020-10" db="EMBL/GenBank/DDBJ databases">
        <authorList>
            <person name="Gilroy R."/>
        </authorList>
    </citation>
    <scope>NUCLEOTIDE SEQUENCE</scope>
    <source>
        <strain evidence="8">ChiGjej2B2-12916</strain>
    </source>
</reference>
<keyword evidence="3 6" id="KW-0812">Transmembrane</keyword>
<dbReference type="Pfam" id="PF10035">
    <property type="entry name" value="DUF2179"/>
    <property type="match status" value="1"/>
</dbReference>
<keyword evidence="4 6" id="KW-1133">Transmembrane helix</keyword>
<keyword evidence="5 6" id="KW-0472">Membrane</keyword>
<evidence type="ECO:0000313" key="9">
    <source>
        <dbReference type="Proteomes" id="UP000886879"/>
    </source>
</evidence>
<evidence type="ECO:0000313" key="8">
    <source>
        <dbReference type="EMBL" id="HIQ61368.1"/>
    </source>
</evidence>
<dbReference type="Gene3D" id="3.30.70.120">
    <property type="match status" value="1"/>
</dbReference>
<dbReference type="InterPro" id="IPR019264">
    <property type="entry name" value="DUF2179"/>
</dbReference>
<dbReference type="EMBL" id="DVFO01000075">
    <property type="protein sequence ID" value="HIQ61368.1"/>
    <property type="molecule type" value="Genomic_DNA"/>
</dbReference>
<feature type="transmembrane region" description="Helical" evidence="6">
    <location>
        <begin position="72"/>
        <end position="92"/>
    </location>
</feature>
<feature type="transmembrane region" description="Helical" evidence="6">
    <location>
        <begin position="31"/>
        <end position="51"/>
    </location>
</feature>
<dbReference type="AlphaFoldDB" id="A0A9D1CHK2"/>
<gene>
    <name evidence="8" type="ORF">IAD31_07220</name>
</gene>
<evidence type="ECO:0000259" key="7">
    <source>
        <dbReference type="Pfam" id="PF10035"/>
    </source>
</evidence>
<organism evidence="8 9">
    <name type="scientific">Candidatus Enterenecus faecium</name>
    <dbReference type="NCBI Taxonomy" id="2840780"/>
    <lineage>
        <taxon>Bacteria</taxon>
        <taxon>Bacillati</taxon>
        <taxon>Bacillota</taxon>
        <taxon>Clostridia</taxon>
        <taxon>Eubacteriales</taxon>
        <taxon>Candidatus Enterenecus</taxon>
    </lineage>
</organism>
<dbReference type="CDD" id="cd16380">
    <property type="entry name" value="YitT_C"/>
    <property type="match status" value="1"/>
</dbReference>
<evidence type="ECO:0000256" key="5">
    <source>
        <dbReference type="ARBA" id="ARBA00023136"/>
    </source>
</evidence>
<sequence>RTVYCSVLFSGLLSLFEWLFPMSGPLTDEKILELFFAIILPALGSAILFNLESSTGGTDILAMILKKYSSLDIGKALLCVDVLIAASTFLVFDAETGLCSMLGLTLRSVLVDTVIESLNRRKSFILVTSQPEEVCGYITHTLHRSATCWEAEGAYSHEKRWVVMAALSRIQAVALRRYLKVLDPHAFILITNSSEIFGKGFLRA</sequence>
<evidence type="ECO:0000256" key="3">
    <source>
        <dbReference type="ARBA" id="ARBA00022692"/>
    </source>
</evidence>
<reference evidence="8" key="2">
    <citation type="journal article" date="2021" name="PeerJ">
        <title>Extensive microbial diversity within the chicken gut microbiome revealed by metagenomics and culture.</title>
        <authorList>
            <person name="Gilroy R."/>
            <person name="Ravi A."/>
            <person name="Getino M."/>
            <person name="Pursley I."/>
            <person name="Horton D.L."/>
            <person name="Alikhan N.F."/>
            <person name="Baker D."/>
            <person name="Gharbi K."/>
            <person name="Hall N."/>
            <person name="Watson M."/>
            <person name="Adriaenssens E.M."/>
            <person name="Foster-Nyarko E."/>
            <person name="Jarju S."/>
            <person name="Secka A."/>
            <person name="Antonio M."/>
            <person name="Oren A."/>
            <person name="Chaudhuri R.R."/>
            <person name="La Ragione R."/>
            <person name="Hildebrand F."/>
            <person name="Pallen M.J."/>
        </authorList>
    </citation>
    <scope>NUCLEOTIDE SEQUENCE</scope>
    <source>
        <strain evidence="8">ChiGjej2B2-12916</strain>
    </source>
</reference>
<feature type="non-terminal residue" evidence="8">
    <location>
        <position position="1"/>
    </location>
</feature>